<dbReference type="Proteomes" id="UP000765509">
    <property type="component" value="Unassembled WGS sequence"/>
</dbReference>
<protein>
    <recommendedName>
        <fullName evidence="3">DUF4219 domain-containing protein</fullName>
    </recommendedName>
</protein>
<sequence length="283" mass="32149">MNNITQNNDLQKIIPISTDKNYSKWKLNMIICWKQQRLYQYCVKKSVAGDGKTRMPAVEDKLIDANVEACGIITNLMGSRTFSALVTLEDITQNCHLLWNKVNKRCSSSSFNSKARVWSKFQKLTYKNNLKEFIANTRKCLSDKASVGIAVEDEILAFSILTKLPEEFHSLIENGTLNADTQGNFDTIINMLHEAALKEEALSTEPAKSLALNEENSPLKVVHYCSNGRHNPLVTTHGPDKCWQLHPELKSERKKEIKNKKQISPFPELCSLKIQKIQIQCLP</sequence>
<organism evidence="1 2">
    <name type="scientific">Austropuccinia psidii MF-1</name>
    <dbReference type="NCBI Taxonomy" id="1389203"/>
    <lineage>
        <taxon>Eukaryota</taxon>
        <taxon>Fungi</taxon>
        <taxon>Dikarya</taxon>
        <taxon>Basidiomycota</taxon>
        <taxon>Pucciniomycotina</taxon>
        <taxon>Pucciniomycetes</taxon>
        <taxon>Pucciniales</taxon>
        <taxon>Sphaerophragmiaceae</taxon>
        <taxon>Austropuccinia</taxon>
    </lineage>
</organism>
<evidence type="ECO:0000313" key="1">
    <source>
        <dbReference type="EMBL" id="MBW0542368.1"/>
    </source>
</evidence>
<evidence type="ECO:0000313" key="2">
    <source>
        <dbReference type="Proteomes" id="UP000765509"/>
    </source>
</evidence>
<dbReference type="AlphaFoldDB" id="A0A9Q3FR30"/>
<proteinExistence type="predicted"/>
<dbReference type="EMBL" id="AVOT02047089">
    <property type="protein sequence ID" value="MBW0542368.1"/>
    <property type="molecule type" value="Genomic_DNA"/>
</dbReference>
<keyword evidence="2" id="KW-1185">Reference proteome</keyword>
<accession>A0A9Q3FR30</accession>
<gene>
    <name evidence="1" type="ORF">O181_082083</name>
</gene>
<reference evidence="1" key="1">
    <citation type="submission" date="2021-03" db="EMBL/GenBank/DDBJ databases">
        <title>Draft genome sequence of rust myrtle Austropuccinia psidii MF-1, a brazilian biotype.</title>
        <authorList>
            <person name="Quecine M.C."/>
            <person name="Pachon D.M.R."/>
            <person name="Bonatelli M.L."/>
            <person name="Correr F.H."/>
            <person name="Franceschini L.M."/>
            <person name="Leite T.F."/>
            <person name="Margarido G.R.A."/>
            <person name="Almeida C.A."/>
            <person name="Ferrarezi J.A."/>
            <person name="Labate C.A."/>
        </authorList>
    </citation>
    <scope>NUCLEOTIDE SEQUENCE</scope>
    <source>
        <strain evidence="1">MF-1</strain>
    </source>
</reference>
<comment type="caution">
    <text evidence="1">The sequence shown here is derived from an EMBL/GenBank/DDBJ whole genome shotgun (WGS) entry which is preliminary data.</text>
</comment>
<evidence type="ECO:0008006" key="3">
    <source>
        <dbReference type="Google" id="ProtNLM"/>
    </source>
</evidence>
<name>A0A9Q3FR30_9BASI</name>